<organism evidence="9 10">
    <name type="scientific">Lutzomyia longipalpis</name>
    <name type="common">Sand fly</name>
    <dbReference type="NCBI Taxonomy" id="7200"/>
    <lineage>
        <taxon>Eukaryota</taxon>
        <taxon>Metazoa</taxon>
        <taxon>Ecdysozoa</taxon>
        <taxon>Arthropoda</taxon>
        <taxon>Hexapoda</taxon>
        <taxon>Insecta</taxon>
        <taxon>Pterygota</taxon>
        <taxon>Neoptera</taxon>
        <taxon>Endopterygota</taxon>
        <taxon>Diptera</taxon>
        <taxon>Nematocera</taxon>
        <taxon>Psychodoidea</taxon>
        <taxon>Psychodidae</taxon>
        <taxon>Lutzomyia</taxon>
        <taxon>Lutzomyia</taxon>
    </lineage>
</organism>
<dbReference type="EMBL" id="AJWK01015656">
    <property type="status" value="NOT_ANNOTATED_CDS"/>
    <property type="molecule type" value="Genomic_DNA"/>
</dbReference>
<dbReference type="EMBL" id="GITU01005470">
    <property type="protein sequence ID" value="MBC1174173.1"/>
    <property type="molecule type" value="Transcribed_RNA"/>
</dbReference>
<dbReference type="Pfam" id="PF00168">
    <property type="entry name" value="C2"/>
    <property type="match status" value="3"/>
</dbReference>
<dbReference type="EMBL" id="AJWK01015654">
    <property type="status" value="NOT_ANNOTATED_CDS"/>
    <property type="molecule type" value="Genomic_DNA"/>
</dbReference>
<evidence type="ECO:0000259" key="7">
    <source>
        <dbReference type="PROSITE" id="PS50004"/>
    </source>
</evidence>
<dbReference type="PANTHER" id="PTHR12546:SF60">
    <property type="entry name" value="MISFIRE, ISOFORM F"/>
    <property type="match status" value="1"/>
</dbReference>
<evidence type="ECO:0000313" key="8">
    <source>
        <dbReference type="EMBL" id="MBC1174173.1"/>
    </source>
</evidence>
<evidence type="ECO:0000256" key="6">
    <source>
        <dbReference type="SAM" id="Phobius"/>
    </source>
</evidence>
<dbReference type="EMBL" id="AJWK01015653">
    <property type="status" value="NOT_ANNOTATED_CDS"/>
    <property type="molecule type" value="Genomic_DNA"/>
</dbReference>
<dbReference type="Proteomes" id="UP000092461">
    <property type="component" value="Unassembled WGS sequence"/>
</dbReference>
<protein>
    <submittedName>
        <fullName evidence="8">Putative membrane-associated protein fer-1</fullName>
    </submittedName>
</protein>
<evidence type="ECO:0000313" key="9">
    <source>
        <dbReference type="EnsemblMetazoa" id="LLOJ004962-PA"/>
    </source>
</evidence>
<evidence type="ECO:0000313" key="10">
    <source>
        <dbReference type="Proteomes" id="UP000092461"/>
    </source>
</evidence>
<dbReference type="Pfam" id="PF16165">
    <property type="entry name" value="Ferlin_C"/>
    <property type="match status" value="1"/>
</dbReference>
<accession>A0A1B0CK25</accession>
<feature type="domain" description="C2" evidence="7">
    <location>
        <begin position="619"/>
        <end position="745"/>
    </location>
</feature>
<evidence type="ECO:0000256" key="1">
    <source>
        <dbReference type="ARBA" id="ARBA00004167"/>
    </source>
</evidence>
<dbReference type="EMBL" id="AJWK01015651">
    <property type="status" value="NOT_ANNOTATED_CDS"/>
    <property type="molecule type" value="Genomic_DNA"/>
</dbReference>
<dbReference type="SMART" id="SM00239">
    <property type="entry name" value="C2"/>
    <property type="match status" value="5"/>
</dbReference>
<dbReference type="InterPro" id="IPR032362">
    <property type="entry name" value="Ferlin_C"/>
</dbReference>
<proteinExistence type="predicted"/>
<reference evidence="8" key="2">
    <citation type="journal article" date="2020" name="BMC">
        <title>Leishmania infection induces a limited differential gene expression in the sand fly midgut.</title>
        <authorList>
            <person name="Coutinho-Abreu I.V."/>
            <person name="Serafim T.D."/>
            <person name="Meneses C."/>
            <person name="Kamhawi S."/>
            <person name="Oliveira F."/>
            <person name="Valenzuela J.G."/>
        </authorList>
    </citation>
    <scope>NUCLEOTIDE SEQUENCE</scope>
    <source>
        <strain evidence="8">Jacobina</strain>
        <tissue evidence="8">Midgut</tissue>
    </source>
</reference>
<evidence type="ECO:0000256" key="2">
    <source>
        <dbReference type="ARBA" id="ARBA00022692"/>
    </source>
</evidence>
<keyword evidence="3" id="KW-0677">Repeat</keyword>
<keyword evidence="10" id="KW-1185">Reference proteome</keyword>
<dbReference type="EMBL" id="AJWK01015652">
    <property type="status" value="NOT_ANNOTATED_CDS"/>
    <property type="molecule type" value="Genomic_DNA"/>
</dbReference>
<dbReference type="Gene3D" id="2.60.40.150">
    <property type="entry name" value="C2 domain"/>
    <property type="match status" value="2"/>
</dbReference>
<dbReference type="Pfam" id="PF22901">
    <property type="entry name" value="dsrm_Ferlin"/>
    <property type="match status" value="1"/>
</dbReference>
<keyword evidence="4 6" id="KW-1133">Transmembrane helix</keyword>
<dbReference type="InterPro" id="IPR000008">
    <property type="entry name" value="C2_dom"/>
</dbReference>
<evidence type="ECO:0000256" key="5">
    <source>
        <dbReference type="ARBA" id="ARBA00023136"/>
    </source>
</evidence>
<keyword evidence="2 6" id="KW-0812">Transmembrane</keyword>
<dbReference type="PANTHER" id="PTHR12546">
    <property type="entry name" value="FER-1-LIKE"/>
    <property type="match status" value="1"/>
</dbReference>
<name>A0A1B0CK25_LUTLO</name>
<reference evidence="10" key="1">
    <citation type="submission" date="2012-05" db="EMBL/GenBank/DDBJ databases">
        <title>Whole Genome Assembly of Lutzomyia longipalpis.</title>
        <authorList>
            <person name="Richards S."/>
            <person name="Qu C."/>
            <person name="Dillon R."/>
            <person name="Worley K."/>
            <person name="Scherer S."/>
            <person name="Batterton M."/>
            <person name="Taylor A."/>
            <person name="Hawes A."/>
            <person name="Hernandez B."/>
            <person name="Kovar C."/>
            <person name="Mandapat C."/>
            <person name="Pham C."/>
            <person name="Qu C."/>
            <person name="Jing C."/>
            <person name="Bess C."/>
            <person name="Bandaranaike D."/>
            <person name="Ngo D."/>
            <person name="Ongeri F."/>
            <person name="Arias F."/>
            <person name="Lara F."/>
            <person name="Weissenberger G."/>
            <person name="Kamau G."/>
            <person name="Han H."/>
            <person name="Shen H."/>
            <person name="Dinh H."/>
            <person name="Khalil I."/>
            <person name="Jones J."/>
            <person name="Shafer J."/>
            <person name="Jayaseelan J."/>
            <person name="Quiroz J."/>
            <person name="Blankenburg K."/>
            <person name="Nguyen L."/>
            <person name="Jackson L."/>
            <person name="Francisco L."/>
            <person name="Tang L.-Y."/>
            <person name="Pu L.-L."/>
            <person name="Perales L."/>
            <person name="Lorensuhewa L."/>
            <person name="Munidasa M."/>
            <person name="Coyle M."/>
            <person name="Taylor M."/>
            <person name="Puazo M."/>
            <person name="Firestine M."/>
            <person name="Scheel M."/>
            <person name="Javaid M."/>
            <person name="Wang M."/>
            <person name="Li M."/>
            <person name="Tabassum N."/>
            <person name="Saada N."/>
            <person name="Osuji N."/>
            <person name="Aqrawi P."/>
            <person name="Fu Q."/>
            <person name="Thornton R."/>
            <person name="Raj R."/>
            <person name="Goodspeed R."/>
            <person name="Mata R."/>
            <person name="Najjar R."/>
            <person name="Gubbala S."/>
            <person name="Lee S."/>
            <person name="Denson S."/>
            <person name="Patil S."/>
            <person name="Macmil S."/>
            <person name="Qi S."/>
            <person name="Matskevitch T."/>
            <person name="Palculict T."/>
            <person name="Mathew T."/>
            <person name="Vee V."/>
            <person name="Velamala V."/>
            <person name="Korchina V."/>
            <person name="Cai W."/>
            <person name="Liu W."/>
            <person name="Dai W."/>
            <person name="Zou X."/>
            <person name="Zhu Y."/>
            <person name="Zhang Y."/>
            <person name="Wu Y.-Q."/>
            <person name="Xin Y."/>
            <person name="Nazarath L."/>
            <person name="Kovar C."/>
            <person name="Han Y."/>
            <person name="Muzny D."/>
            <person name="Gibbs R."/>
        </authorList>
    </citation>
    <scope>NUCLEOTIDE SEQUENCE [LARGE SCALE GENOMIC DNA]</scope>
    <source>
        <strain evidence="10">Jacobina</strain>
    </source>
</reference>
<dbReference type="InterPro" id="IPR035892">
    <property type="entry name" value="C2_domain_sf"/>
</dbReference>
<feature type="domain" description="C2" evidence="7">
    <location>
        <begin position="40"/>
        <end position="155"/>
    </location>
</feature>
<evidence type="ECO:0000256" key="4">
    <source>
        <dbReference type="ARBA" id="ARBA00022989"/>
    </source>
</evidence>
<dbReference type="InterPro" id="IPR055072">
    <property type="entry name" value="Ferlin_DSRM"/>
</dbReference>
<dbReference type="GO" id="GO:0016020">
    <property type="term" value="C:membrane"/>
    <property type="evidence" value="ECO:0007669"/>
    <property type="project" value="UniProtKB-SubCell"/>
</dbReference>
<dbReference type="GO" id="GO:0007009">
    <property type="term" value="P:plasma membrane organization"/>
    <property type="evidence" value="ECO:0007669"/>
    <property type="project" value="TreeGrafter"/>
</dbReference>
<dbReference type="EMBL" id="AJWK01015655">
    <property type="status" value="NOT_ANNOTATED_CDS"/>
    <property type="molecule type" value="Genomic_DNA"/>
</dbReference>
<dbReference type="SUPFAM" id="SSF49562">
    <property type="entry name" value="C2 domain (Calcium/lipid-binding domain, CaLB)"/>
    <property type="match status" value="5"/>
</dbReference>
<evidence type="ECO:0000256" key="3">
    <source>
        <dbReference type="ARBA" id="ARBA00022737"/>
    </source>
</evidence>
<dbReference type="InterPro" id="IPR037721">
    <property type="entry name" value="Ferlin"/>
</dbReference>
<dbReference type="VEuPathDB" id="VectorBase:LLOJ004962"/>
<reference evidence="9" key="3">
    <citation type="submission" date="2020-05" db="UniProtKB">
        <authorList>
            <consortium name="EnsemblMetazoa"/>
        </authorList>
    </citation>
    <scope>IDENTIFICATION</scope>
    <source>
        <strain evidence="9">Jacobina</strain>
    </source>
</reference>
<sequence length="1448" mass="167245">MLPLLSVESEGTIASLRNSFANDIDSEIYQIMLGNNFNLDKLKRKLNKSRRRQTEQDFLVSVSVHQAKDIHLQHLKSLVEVSLGGKVKTTRVAKSSSNPHFNEYMVFEMRCTLSKLLKKSITFRLYHEACFRRCTGELIIDLETVWNADGRGFCGVWGRLVPCSGAIGRQLSESCGLLQFDLVILSENTKAPNQFDHQSSQVLELDRQRILFNFNLYRGTFPTISDYCVRVSLCGVGALSRTDRLTNTPEWNQQFQFMWFFPALCSNFEIKIESPGVIHSKVICKENISLRSLVHVVNGEHTVPTFGPAWWHFYKNDAYLGRILSQFKPHQLQNKLHLINDFWTSLVFKIHLGIVKLDFLHSSSKYVHLQMVCGEQSSSPFDLLCTSYANCDLYFLDLTHKIPTFSMDLLLPDLRHILRDEILLRDFSGQFQMNINSIDMKNISEKDLEHFLKDTENALESLGEVLSNMDDGETIMQWHVNFRASTVDFLAHLVDELRHFREDPRKFSYLETFLEDFLKKLQHISSQGVTKWPQLFINLFDDHWRLFGVHKIDLKDIVYLNESYGEAFLCRKRHTILFKDPQCCHEGKHCGCISGQGEIILRMGGEGEDKNIWPEGWVQSSLSHFNFIESPKRSNLKCTIFLYQAKIEHNLNRTSLNGTYLDIFFSGHHVKSTIQRHSLIPNWHEVITFENIQVECDVGSYVQNPPIILFKLYDGTKLQKDFLGIGYTFSRISLRTKSEFKRKWKWIPIMRNGVIVAQLLLHTELEEVSEENGHEGVKITAPFPKEIDIPTKKFHILFVCFGLRLMGKGEMKNSELLLEFANLTLSMGSSCRFLGRTCSFTNFLQIGEVELPENLSYWPPIIIKHRREKSSKIIGLTIISNSKQFHEETPPLTARKEIAGKLINTHEVKEPSIIANGEKIEGGGFDIAKNFINSAMTIELENQPEFENFRDWADVLEMIRTRKRYSENTKKRKYCILRGHIGIFKEIDALNEKIDKYQQVANHSQELSIVVRVYVVRGINLRSRDLFRCIHYNGVGEGANFRSRQFCQESSKSHIWTMSRAQRNIPQDHILKISLKDRDLTEYTDDLIGETLIDLEDRLMTKHKAFLAVAEEYNMFGYNMWRYPKTPLETLLDLCEEHNLPEPIFTEESLWIGDREFKDLTKLSLSENFHQRLAISALRQFNELIEGIHLIPEHVETRSLFRSDRPGIEQGKLQLWVEIFNSNNVPPAIDISPEHPQRYELRVIVLNTAEVAMKDTTILGIKMSDIYVKMIVTTKKRRFYEKYDTTVKGPLILNVQIWDNDTLSADDFIGATAINLNHLPVPASLAQNCFLAFNSNTADFIDLFGRKSIRGWFPVGGSYGKKELTGKVELDLEILTEAEARMRPVGKQRKAPEPLKDPSRPEISFQWYKAPWKTLRYIILPTISGKCPTQWLCIGGFLLLMLIVALLL</sequence>
<dbReference type="EnsemblMetazoa" id="LLOJ004962-RA">
    <property type="protein sequence ID" value="LLOJ004962-PA"/>
    <property type="gene ID" value="LLOJ004962"/>
</dbReference>
<feature type="domain" description="C2" evidence="7">
    <location>
        <begin position="1221"/>
        <end position="1330"/>
    </location>
</feature>
<keyword evidence="5 6" id="KW-0472">Membrane</keyword>
<comment type="subcellular location">
    <subcellularLocation>
        <location evidence="1">Membrane</location>
        <topology evidence="1">Single-pass membrane protein</topology>
    </subcellularLocation>
</comment>
<feature type="transmembrane region" description="Helical" evidence="6">
    <location>
        <begin position="1429"/>
        <end position="1447"/>
    </location>
</feature>
<dbReference type="PROSITE" id="PS50004">
    <property type="entry name" value="C2"/>
    <property type="match status" value="3"/>
</dbReference>
<dbReference type="VEuPathDB" id="VectorBase:LLONM1_011178"/>